<feature type="domain" description="DUF8010" evidence="1">
    <location>
        <begin position="5"/>
        <end position="103"/>
    </location>
</feature>
<comment type="caution">
    <text evidence="3">The sequence shown here is derived from an EMBL/GenBank/DDBJ whole genome shotgun (WGS) entry which is preliminary data.</text>
</comment>
<reference evidence="3 4" key="1">
    <citation type="submission" date="2019-06" db="EMBL/GenBank/DDBJ databases">
        <title>Whole genome shotgun sequence of Streptomyces cacaoi subsp. cacaoi NBRC 12748.</title>
        <authorList>
            <person name="Hosoyama A."/>
            <person name="Uohara A."/>
            <person name="Ohji S."/>
            <person name="Ichikawa N."/>
        </authorList>
    </citation>
    <scope>NUCLEOTIDE SEQUENCE [LARGE SCALE GENOMIC DNA]</scope>
    <source>
        <strain evidence="3 4">NBRC 12748</strain>
    </source>
</reference>
<dbReference type="InterPro" id="IPR058323">
    <property type="entry name" value="DUF8010"/>
</dbReference>
<sequence length="223" mass="23255">MTASTAERLVFADPGEAAGLAAFLGRLVRWEKNAAVRIRSAGGVAGVFAKPVRFEVLAVRTGRLLEPVELDVTVSAGELLERVDEQHEAVGVPAAVTGPSWAGLLPPRGGWEEFGTVPVDAVMSVAAAAIGEFKERAEKLPPQQRERGTLDALAEEIWSRPLGRTGLPLRAAHAAHALGFLRGAGAASLTRTGAWLRLRTAYGSVVVRRPGGGSGGGLSVTPV</sequence>
<dbReference type="Pfam" id="PF26572">
    <property type="entry name" value="DUF8185"/>
    <property type="match status" value="1"/>
</dbReference>
<evidence type="ECO:0000313" key="3">
    <source>
        <dbReference type="EMBL" id="GEB50961.1"/>
    </source>
</evidence>
<gene>
    <name evidence="3" type="ORF">SCA03_35120</name>
</gene>
<feature type="domain" description="DUF8185" evidence="2">
    <location>
        <begin position="106"/>
        <end position="211"/>
    </location>
</feature>
<proteinExistence type="predicted"/>
<accession>A0A4Y3R0A0</accession>
<dbReference type="OrthoDB" id="4801220at2"/>
<dbReference type="AlphaFoldDB" id="A0A4Y3R0A0"/>
<protein>
    <submittedName>
        <fullName evidence="3">Uncharacterized protein</fullName>
    </submittedName>
</protein>
<evidence type="ECO:0000259" key="1">
    <source>
        <dbReference type="Pfam" id="PF26035"/>
    </source>
</evidence>
<keyword evidence="4" id="KW-1185">Reference proteome</keyword>
<dbReference type="RefSeq" id="WP_086815143.1">
    <property type="nucleotide sequence ID" value="NZ_BJMM01000017.1"/>
</dbReference>
<name>A0A4Y3R0A0_STRCI</name>
<dbReference type="Proteomes" id="UP000319210">
    <property type="component" value="Unassembled WGS sequence"/>
</dbReference>
<organism evidence="3 4">
    <name type="scientific">Streptomyces cacaoi</name>
    <dbReference type="NCBI Taxonomy" id="1898"/>
    <lineage>
        <taxon>Bacteria</taxon>
        <taxon>Bacillati</taxon>
        <taxon>Actinomycetota</taxon>
        <taxon>Actinomycetes</taxon>
        <taxon>Kitasatosporales</taxon>
        <taxon>Streptomycetaceae</taxon>
        <taxon>Streptomyces</taxon>
    </lineage>
</organism>
<dbReference type="EMBL" id="BJMM01000017">
    <property type="protein sequence ID" value="GEB50961.1"/>
    <property type="molecule type" value="Genomic_DNA"/>
</dbReference>
<evidence type="ECO:0000313" key="4">
    <source>
        <dbReference type="Proteomes" id="UP000319210"/>
    </source>
</evidence>
<dbReference type="InterPro" id="IPR058498">
    <property type="entry name" value="DUF8185"/>
</dbReference>
<dbReference type="Pfam" id="PF26035">
    <property type="entry name" value="DUF8010"/>
    <property type="match status" value="1"/>
</dbReference>
<evidence type="ECO:0000259" key="2">
    <source>
        <dbReference type="Pfam" id="PF26572"/>
    </source>
</evidence>